<evidence type="ECO:0000313" key="2">
    <source>
        <dbReference type="EMBL" id="QGM96996.1"/>
    </source>
</evidence>
<proteinExistence type="predicted"/>
<name>A0A6B8M3P0_9HYPH</name>
<feature type="transmembrane region" description="Helical" evidence="1">
    <location>
        <begin position="337"/>
        <end position="353"/>
    </location>
</feature>
<keyword evidence="3" id="KW-1185">Reference proteome</keyword>
<dbReference type="EMBL" id="CP044331">
    <property type="protein sequence ID" value="QGM96996.1"/>
    <property type="molecule type" value="Genomic_DNA"/>
</dbReference>
<organism evidence="2 3">
    <name type="scientific">Methylocystis parvus</name>
    <dbReference type="NCBI Taxonomy" id="134"/>
    <lineage>
        <taxon>Bacteria</taxon>
        <taxon>Pseudomonadati</taxon>
        <taxon>Pseudomonadota</taxon>
        <taxon>Alphaproteobacteria</taxon>
        <taxon>Hyphomicrobiales</taxon>
        <taxon>Methylocystaceae</taxon>
        <taxon>Methylocystis</taxon>
    </lineage>
</organism>
<keyword evidence="1" id="KW-1133">Transmembrane helix</keyword>
<sequence>MKWPVAALVWAGCAGAIVTAWRARAARALMAKPVNMTTLALSLCFGLTLCALGGEGHFFYTMRDWLVRDAVLADLVRNGVAASYRHDETLYMLRAPLGMYLLPSLIGRMSGLYAAHLALLVQNATIIGAICYFIAGVAKANKAAILLVFIGFSGLDILPILVAEAIEMAKGEPFMPFNHIEWWGEYFSDIRMQYSSHLALLFWALNHMAPGWLFGILSLLYVRGAVAFVILPVSFAATLLWSPLAMLGAAPFLAYFALELFPRRLFAREILIAVASSLCFLPIAVYLMIDNGGVAKEWLVLREGFLQRYLLHMLVEIPQAAIVLYAWRIVEPCDRRLLALALGLLLVLPLYSVGLYNDFAMRASIAPLFVLSFAFARIAVLTPRDNSRFATAISTIVLISAATPLVEVKTAMTTASFDVSDCNFITAWRKNEITAAPGNYLARIETIPTWLMSPQEAAPLSREDRKCWPDHPLLEEGLK</sequence>
<reference evidence="2 3" key="1">
    <citation type="submission" date="2019-09" db="EMBL/GenBank/DDBJ databases">
        <title>Isolation and complete genome sequencing of Methylocystis species.</title>
        <authorList>
            <person name="Rumah B.L."/>
            <person name="Stead C.E."/>
            <person name="Stevens B.C."/>
            <person name="Minton N.P."/>
            <person name="Grosse-Honebrink A."/>
            <person name="Zhang Y."/>
        </authorList>
    </citation>
    <scope>NUCLEOTIDE SEQUENCE [LARGE SCALE GENOMIC DNA]</scope>
    <source>
        <strain evidence="2 3">BRCS2</strain>
    </source>
</reference>
<dbReference type="RefSeq" id="WP_154419719.1">
    <property type="nucleotide sequence ID" value="NZ_CP044331.1"/>
</dbReference>
<evidence type="ECO:0000313" key="3">
    <source>
        <dbReference type="Proteomes" id="UP000422569"/>
    </source>
</evidence>
<feature type="transmembrane region" description="Helical" evidence="1">
    <location>
        <begin position="144"/>
        <end position="166"/>
    </location>
</feature>
<feature type="transmembrane region" description="Helical" evidence="1">
    <location>
        <begin position="198"/>
        <end position="222"/>
    </location>
</feature>
<evidence type="ECO:0000256" key="1">
    <source>
        <dbReference type="SAM" id="Phobius"/>
    </source>
</evidence>
<keyword evidence="1" id="KW-0472">Membrane</keyword>
<feature type="transmembrane region" description="Helical" evidence="1">
    <location>
        <begin position="35"/>
        <end position="54"/>
    </location>
</feature>
<feature type="transmembrane region" description="Helical" evidence="1">
    <location>
        <begin position="117"/>
        <end position="138"/>
    </location>
</feature>
<dbReference type="Proteomes" id="UP000422569">
    <property type="component" value="Chromosome"/>
</dbReference>
<protein>
    <submittedName>
        <fullName evidence="2">Uncharacterized protein</fullName>
    </submittedName>
</protein>
<dbReference type="AlphaFoldDB" id="A0A6B8M3P0"/>
<feature type="transmembrane region" description="Helical" evidence="1">
    <location>
        <begin position="270"/>
        <end position="289"/>
    </location>
</feature>
<feature type="transmembrane region" description="Helical" evidence="1">
    <location>
        <begin position="359"/>
        <end position="380"/>
    </location>
</feature>
<accession>A0A6B8M3P0</accession>
<feature type="transmembrane region" description="Helical" evidence="1">
    <location>
        <begin position="228"/>
        <end position="258"/>
    </location>
</feature>
<gene>
    <name evidence="2" type="ORF">F7D14_05590</name>
</gene>
<dbReference type="KEGG" id="mpar:F7D14_05590"/>
<keyword evidence="1" id="KW-0812">Transmembrane</keyword>